<evidence type="ECO:0000256" key="1">
    <source>
        <dbReference type="ARBA" id="ARBA00023242"/>
    </source>
</evidence>
<dbReference type="GeneID" id="36579323"/>
<reference evidence="5 6" key="1">
    <citation type="submission" date="2016-04" db="EMBL/GenBank/DDBJ databases">
        <title>A degradative enzymes factory behind the ericoid mycorrhizal symbiosis.</title>
        <authorList>
            <consortium name="DOE Joint Genome Institute"/>
            <person name="Martino E."/>
            <person name="Morin E."/>
            <person name="Grelet G."/>
            <person name="Kuo A."/>
            <person name="Kohler A."/>
            <person name="Daghino S."/>
            <person name="Barry K."/>
            <person name="Choi C."/>
            <person name="Cichocki N."/>
            <person name="Clum A."/>
            <person name="Copeland A."/>
            <person name="Hainaut M."/>
            <person name="Haridas S."/>
            <person name="Labutti K."/>
            <person name="Lindquist E."/>
            <person name="Lipzen A."/>
            <person name="Khouja H.-R."/>
            <person name="Murat C."/>
            <person name="Ohm R."/>
            <person name="Olson A."/>
            <person name="Spatafora J."/>
            <person name="Veneault-Fourrey C."/>
            <person name="Henrissat B."/>
            <person name="Grigoriev I."/>
            <person name="Martin F."/>
            <person name="Perotto S."/>
        </authorList>
    </citation>
    <scope>NUCLEOTIDE SEQUENCE [LARGE SCALE GENOMIC DNA]</scope>
    <source>
        <strain evidence="5 6">E</strain>
    </source>
</reference>
<name>A0A2J6SL42_9HELO</name>
<dbReference type="EMBL" id="KZ613912">
    <property type="protein sequence ID" value="PMD51474.1"/>
    <property type="molecule type" value="Genomic_DNA"/>
</dbReference>
<keyword evidence="6" id="KW-1185">Reference proteome</keyword>
<feature type="region of interest" description="Disordered" evidence="3">
    <location>
        <begin position="310"/>
        <end position="385"/>
    </location>
</feature>
<dbReference type="Proteomes" id="UP000235371">
    <property type="component" value="Unassembled WGS sequence"/>
</dbReference>
<dbReference type="CDD" id="cd00067">
    <property type="entry name" value="GAL4"/>
    <property type="match status" value="1"/>
</dbReference>
<dbReference type="GO" id="GO:0008270">
    <property type="term" value="F:zinc ion binding"/>
    <property type="evidence" value="ECO:0007669"/>
    <property type="project" value="InterPro"/>
</dbReference>
<dbReference type="Pfam" id="PF00172">
    <property type="entry name" value="Zn_clus"/>
    <property type="match status" value="1"/>
</dbReference>
<feature type="compositionally biased region" description="Polar residues" evidence="3">
    <location>
        <begin position="368"/>
        <end position="383"/>
    </location>
</feature>
<dbReference type="AlphaFoldDB" id="A0A2J6SL42"/>
<gene>
    <name evidence="5" type="ORF">K444DRAFT_233074</name>
</gene>
<feature type="compositionally biased region" description="Basic residues" evidence="3">
    <location>
        <begin position="1"/>
        <end position="14"/>
    </location>
</feature>
<accession>A0A2J6SL42</accession>
<feature type="compositionally biased region" description="Pro residues" evidence="3">
    <location>
        <begin position="42"/>
        <end position="55"/>
    </location>
</feature>
<dbReference type="RefSeq" id="XP_024728378.1">
    <property type="nucleotide sequence ID" value="XM_024871241.1"/>
</dbReference>
<dbReference type="SUPFAM" id="SSF57701">
    <property type="entry name" value="Zn2/Cys6 DNA-binding domain"/>
    <property type="match status" value="2"/>
</dbReference>
<dbReference type="InParanoid" id="A0A2J6SL42"/>
<feature type="region of interest" description="Disordered" evidence="3">
    <location>
        <begin position="1"/>
        <end position="55"/>
    </location>
</feature>
<feature type="compositionally biased region" description="Polar residues" evidence="3">
    <location>
        <begin position="341"/>
        <end position="356"/>
    </location>
</feature>
<protein>
    <recommendedName>
        <fullName evidence="4">Zn(2)-C6 fungal-type domain-containing protein</fullName>
    </recommendedName>
</protein>
<dbReference type="OrthoDB" id="4760831at2759"/>
<dbReference type="Gene3D" id="4.10.240.10">
    <property type="entry name" value="Zn(2)-C6 fungal-type DNA-binding domain"/>
    <property type="match status" value="1"/>
</dbReference>
<feature type="coiled-coil region" evidence="2">
    <location>
        <begin position="541"/>
        <end position="568"/>
    </location>
</feature>
<proteinExistence type="predicted"/>
<dbReference type="GO" id="GO:0000981">
    <property type="term" value="F:DNA-binding transcription factor activity, RNA polymerase II-specific"/>
    <property type="evidence" value="ECO:0007669"/>
    <property type="project" value="InterPro"/>
</dbReference>
<sequence>METTTKRKRRRRLSNKSNGPRENPAGEEAKRQKLLSKSAQPQPNPINLPKLCPPPSGQELDRLNYHIDLQDFARGLQHAANAVFAGDRRCRYTHVSALLLSWEDEDPQLPVSLEINALKDVFISLYDFDVEEYQIPAINSHIEVNLRILTFLKDSNARHLKIVYYAGHGKLSKHGQALWTSRRNILQDRCPTVKWSGIQTACEESPSDVLILLDCCASGMSNTDEGNGVTELTAACAFNNTANGVGPFSFTHTLISQLRKSFRMPSFNVAYLYNLIFTAVQGWQVEDPKYKKVPVHLVLTQDYRLPRSITISSKRSQSSPQLQPPISSSGLSLLNAAPTPESLNSYGTPVTQSSSPADKPFETGGDISPSSSNETSPRTSPSQLPEYPRLLFSIRISGDIKPRQLSTDLFADWLGSVPIAADRITIEAGFASDSTLLIISMPIELFAYLPREPAITLLGVSRSANLFTMESENFQTMAAADAGAVQEMALTGFGKSCDRCGTLRVQCNATEKSVCARCSKAGAECRFTGDWNLPEVAVLTIRELENMYHQAERENSCLQSRLEELDKLHQYRDLTPLKEPGGSPQQINEKLYPQADMTGLTSTSVWRPHHVGSAKYEHFSIPPWPESEIVEESKLFESTDSCDGCREEEAPCIAYGYTICYRCVKHNLVCYPQLTEHFGGDWNLVKVFKESHLNLKEEEPISRPNDPKTSNIPVKNKGENDRQNPSLLNDTLLSTRTSVGTVAPPSTVTHTSVPTLQTPAPVDARQHSYGHRHYGRFSTARRHY</sequence>
<feature type="domain" description="Zn(2)-C6 fungal-type" evidence="4">
    <location>
        <begin position="496"/>
        <end position="527"/>
    </location>
</feature>
<dbReference type="InterPro" id="IPR001138">
    <property type="entry name" value="Zn2Cys6_DnaBD"/>
</dbReference>
<dbReference type="PROSITE" id="PS50048">
    <property type="entry name" value="ZN2_CY6_FUNGAL_2"/>
    <property type="match status" value="1"/>
</dbReference>
<evidence type="ECO:0000256" key="2">
    <source>
        <dbReference type="SAM" id="Coils"/>
    </source>
</evidence>
<feature type="compositionally biased region" description="Low complexity" evidence="3">
    <location>
        <begin position="310"/>
        <end position="333"/>
    </location>
</feature>
<keyword evidence="2" id="KW-0175">Coiled coil</keyword>
<feature type="compositionally biased region" description="Low complexity" evidence="3">
    <location>
        <begin position="742"/>
        <end position="755"/>
    </location>
</feature>
<evidence type="ECO:0000313" key="6">
    <source>
        <dbReference type="Proteomes" id="UP000235371"/>
    </source>
</evidence>
<dbReference type="InterPro" id="IPR036864">
    <property type="entry name" value="Zn2-C6_fun-type_DNA-bd_sf"/>
</dbReference>
<feature type="region of interest" description="Disordered" evidence="3">
    <location>
        <begin position="742"/>
        <end position="768"/>
    </location>
</feature>
<organism evidence="5 6">
    <name type="scientific">Hyaloscypha bicolor E</name>
    <dbReference type="NCBI Taxonomy" id="1095630"/>
    <lineage>
        <taxon>Eukaryota</taxon>
        <taxon>Fungi</taxon>
        <taxon>Dikarya</taxon>
        <taxon>Ascomycota</taxon>
        <taxon>Pezizomycotina</taxon>
        <taxon>Leotiomycetes</taxon>
        <taxon>Helotiales</taxon>
        <taxon>Hyaloscyphaceae</taxon>
        <taxon>Hyaloscypha</taxon>
        <taxon>Hyaloscypha bicolor</taxon>
    </lineage>
</organism>
<evidence type="ECO:0000256" key="3">
    <source>
        <dbReference type="SAM" id="MobiDB-lite"/>
    </source>
</evidence>
<feature type="region of interest" description="Disordered" evidence="3">
    <location>
        <begin position="698"/>
        <end position="727"/>
    </location>
</feature>
<evidence type="ECO:0000259" key="4">
    <source>
        <dbReference type="PROSITE" id="PS50048"/>
    </source>
</evidence>
<keyword evidence="1" id="KW-0539">Nucleus</keyword>
<evidence type="ECO:0000313" key="5">
    <source>
        <dbReference type="EMBL" id="PMD51474.1"/>
    </source>
</evidence>